<dbReference type="PANTHER" id="PTHR12110:SF21">
    <property type="entry name" value="XYLOSE ISOMERASE-LIKE TIM BARREL DOMAIN-CONTAINING PROTEIN"/>
    <property type="match status" value="1"/>
</dbReference>
<reference evidence="3" key="1">
    <citation type="submission" date="2016-10" db="EMBL/GenBank/DDBJ databases">
        <authorList>
            <person name="Varghese N."/>
        </authorList>
    </citation>
    <scope>NUCLEOTIDE SEQUENCE [LARGE SCALE GENOMIC DNA]</scope>
    <source>
        <strain evidence="3">DSM 17980</strain>
    </source>
</reference>
<organism evidence="2 3">
    <name type="scientific">Alicyclobacillus macrosporangiidus</name>
    <dbReference type="NCBI Taxonomy" id="392015"/>
    <lineage>
        <taxon>Bacteria</taxon>
        <taxon>Bacillati</taxon>
        <taxon>Bacillota</taxon>
        <taxon>Bacilli</taxon>
        <taxon>Bacillales</taxon>
        <taxon>Alicyclobacillaceae</taxon>
        <taxon>Alicyclobacillus</taxon>
    </lineage>
</organism>
<proteinExistence type="predicted"/>
<name>A0A1I7L528_9BACL</name>
<evidence type="ECO:0000313" key="3">
    <source>
        <dbReference type="Proteomes" id="UP000183508"/>
    </source>
</evidence>
<dbReference type="AlphaFoldDB" id="A0A1I7L528"/>
<dbReference type="InterPro" id="IPR013022">
    <property type="entry name" value="Xyl_isomerase-like_TIM-brl"/>
</dbReference>
<accession>A0A1I7L528</accession>
<evidence type="ECO:0000259" key="1">
    <source>
        <dbReference type="Pfam" id="PF01261"/>
    </source>
</evidence>
<dbReference type="Proteomes" id="UP000183508">
    <property type="component" value="Unassembled WGS sequence"/>
</dbReference>
<dbReference type="Gene3D" id="3.20.20.150">
    <property type="entry name" value="Divalent-metal-dependent TIM barrel enzymes"/>
    <property type="match status" value="1"/>
</dbReference>
<protein>
    <submittedName>
        <fullName evidence="2">Sugar phosphate isomerase/epimerase</fullName>
    </submittedName>
</protein>
<gene>
    <name evidence="2" type="ORF">SAMN05421543_1259</name>
</gene>
<dbReference type="EMBL" id="FPBV01000025">
    <property type="protein sequence ID" value="SFV04738.1"/>
    <property type="molecule type" value="Genomic_DNA"/>
</dbReference>
<dbReference type="InterPro" id="IPR050312">
    <property type="entry name" value="IolE/XylAMocC-like"/>
</dbReference>
<dbReference type="Pfam" id="PF01261">
    <property type="entry name" value="AP_endonuc_2"/>
    <property type="match status" value="1"/>
</dbReference>
<keyword evidence="2" id="KW-0413">Isomerase</keyword>
<dbReference type="OrthoDB" id="9779184at2"/>
<dbReference type="RefSeq" id="WP_074955789.1">
    <property type="nucleotide sequence ID" value="NZ_FPBV01000025.1"/>
</dbReference>
<feature type="domain" description="Xylose isomerase-like TIM barrel" evidence="1">
    <location>
        <begin position="20"/>
        <end position="311"/>
    </location>
</feature>
<dbReference type="PANTHER" id="PTHR12110">
    <property type="entry name" value="HYDROXYPYRUVATE ISOMERASE"/>
    <property type="match status" value="1"/>
</dbReference>
<dbReference type="SUPFAM" id="SSF51658">
    <property type="entry name" value="Xylose isomerase-like"/>
    <property type="match status" value="1"/>
</dbReference>
<evidence type="ECO:0000313" key="2">
    <source>
        <dbReference type="EMBL" id="SFV04738.1"/>
    </source>
</evidence>
<sequence length="323" mass="36645">MRIGVLTVLFQHQPFEMMLDTVKSHGLDAIELGTGNYPGNAHCDPDSLLEDDHRLLSFQEAIRQRGLVVSALSCHGNPLHPNADVARRAHETWRKTVQLANRLGVDTINVFSGCPGDSDAARYPNWVTCAWPTDYQEILEWQWNQKLIPYWQQEAEFAQRYSVVKIAFEMHPGFMVYNPETLLRLRKAVGPQIGANFDPSHLIWQGIDPVEAIRVLGEHGAIFHVHAKDVQLDPANIRVNGVLDTKPYQDVLHRAWTFRSVGYGMGESDWKRIISTLRVIGYDGVLSIEHEDILASVDEGFTKAVEMLKRCLLRESPAEAWWA</sequence>
<dbReference type="STRING" id="392015.SAMN05421543_1259"/>
<dbReference type="InterPro" id="IPR036237">
    <property type="entry name" value="Xyl_isomerase-like_sf"/>
</dbReference>
<keyword evidence="3" id="KW-1185">Reference proteome</keyword>
<dbReference type="GO" id="GO:0016853">
    <property type="term" value="F:isomerase activity"/>
    <property type="evidence" value="ECO:0007669"/>
    <property type="project" value="UniProtKB-KW"/>
</dbReference>